<accession>A0A6A6P6A6</accession>
<sequence length="340" mass="39138">MSSNQDSSPDDHSVLTFLEPDSEPDSDSASILSSTKSCNESIYNYIKENGRTYHSYCAGSYPYPNDDPELERQDLQYEILKVLFGGRNFFAPLDNPKDILDIGCGTGKWAIEMGCYFPNSRVTGIDLTPCQPVDDLPRNVRFIIDDANQEDWLVRADYIHARMLIGAFEDFREVIRKAYDHLDPGGWFECQEIMNSLFCDDSTMTQDNPFLEWTRTQHQAAMNLGRPVRIANKLRKWLEDAGFVDVHEEIFKLPINPWPKDPQFKMLGRFHEACLLDGIQAFSLAFFTRGMSWSKEEVEVYLVNVRKAISDRNVHAYHKIYVVWGRKPENARANPIPSRS</sequence>
<dbReference type="GO" id="GO:0032259">
    <property type="term" value="P:methylation"/>
    <property type="evidence" value="ECO:0007669"/>
    <property type="project" value="UniProtKB-KW"/>
</dbReference>
<feature type="region of interest" description="Disordered" evidence="1">
    <location>
        <begin position="1"/>
        <end position="33"/>
    </location>
</feature>
<dbReference type="CDD" id="cd02440">
    <property type="entry name" value="AdoMet_MTases"/>
    <property type="match status" value="1"/>
</dbReference>
<dbReference type="PANTHER" id="PTHR43591:SF14">
    <property type="entry name" value="METHYLTRANSFERASE"/>
    <property type="match status" value="1"/>
</dbReference>
<dbReference type="PANTHER" id="PTHR43591">
    <property type="entry name" value="METHYLTRANSFERASE"/>
    <property type="match status" value="1"/>
</dbReference>
<organism evidence="2 3">
    <name type="scientific">Lineolata rhizophorae</name>
    <dbReference type="NCBI Taxonomy" id="578093"/>
    <lineage>
        <taxon>Eukaryota</taxon>
        <taxon>Fungi</taxon>
        <taxon>Dikarya</taxon>
        <taxon>Ascomycota</taxon>
        <taxon>Pezizomycotina</taxon>
        <taxon>Dothideomycetes</taxon>
        <taxon>Dothideomycetes incertae sedis</taxon>
        <taxon>Lineolatales</taxon>
        <taxon>Lineolataceae</taxon>
        <taxon>Lineolata</taxon>
    </lineage>
</organism>
<dbReference type="Pfam" id="PF13489">
    <property type="entry name" value="Methyltransf_23"/>
    <property type="match status" value="1"/>
</dbReference>
<keyword evidence="3" id="KW-1185">Reference proteome</keyword>
<evidence type="ECO:0000313" key="3">
    <source>
        <dbReference type="Proteomes" id="UP000799766"/>
    </source>
</evidence>
<dbReference type="EMBL" id="MU001675">
    <property type="protein sequence ID" value="KAF2459535.1"/>
    <property type="molecule type" value="Genomic_DNA"/>
</dbReference>
<dbReference type="GO" id="GO:0008168">
    <property type="term" value="F:methyltransferase activity"/>
    <property type="evidence" value="ECO:0007669"/>
    <property type="project" value="UniProtKB-KW"/>
</dbReference>
<evidence type="ECO:0000256" key="1">
    <source>
        <dbReference type="SAM" id="MobiDB-lite"/>
    </source>
</evidence>
<dbReference type="Proteomes" id="UP000799766">
    <property type="component" value="Unassembled WGS sequence"/>
</dbReference>
<dbReference type="OrthoDB" id="2013972at2759"/>
<dbReference type="AlphaFoldDB" id="A0A6A6P6A6"/>
<dbReference type="SUPFAM" id="SSF53335">
    <property type="entry name" value="S-adenosyl-L-methionine-dependent methyltransferases"/>
    <property type="match status" value="1"/>
</dbReference>
<reference evidence="2" key="1">
    <citation type="journal article" date="2020" name="Stud. Mycol.">
        <title>101 Dothideomycetes genomes: a test case for predicting lifestyles and emergence of pathogens.</title>
        <authorList>
            <person name="Haridas S."/>
            <person name="Albert R."/>
            <person name="Binder M."/>
            <person name="Bloem J."/>
            <person name="Labutti K."/>
            <person name="Salamov A."/>
            <person name="Andreopoulos B."/>
            <person name="Baker S."/>
            <person name="Barry K."/>
            <person name="Bills G."/>
            <person name="Bluhm B."/>
            <person name="Cannon C."/>
            <person name="Castanera R."/>
            <person name="Culley D."/>
            <person name="Daum C."/>
            <person name="Ezra D."/>
            <person name="Gonzalez J."/>
            <person name="Henrissat B."/>
            <person name="Kuo A."/>
            <person name="Liang C."/>
            <person name="Lipzen A."/>
            <person name="Lutzoni F."/>
            <person name="Magnuson J."/>
            <person name="Mondo S."/>
            <person name="Nolan M."/>
            <person name="Ohm R."/>
            <person name="Pangilinan J."/>
            <person name="Park H.-J."/>
            <person name="Ramirez L."/>
            <person name="Alfaro M."/>
            <person name="Sun H."/>
            <person name="Tritt A."/>
            <person name="Yoshinaga Y."/>
            <person name="Zwiers L.-H."/>
            <person name="Turgeon B."/>
            <person name="Goodwin S."/>
            <person name="Spatafora J."/>
            <person name="Crous P."/>
            <person name="Grigoriev I."/>
        </authorList>
    </citation>
    <scope>NUCLEOTIDE SEQUENCE</scope>
    <source>
        <strain evidence="2">ATCC 16933</strain>
    </source>
</reference>
<dbReference type="Gene3D" id="3.40.50.150">
    <property type="entry name" value="Vaccinia Virus protein VP39"/>
    <property type="match status" value="1"/>
</dbReference>
<keyword evidence="2" id="KW-0489">Methyltransferase</keyword>
<proteinExistence type="predicted"/>
<dbReference type="InterPro" id="IPR029063">
    <property type="entry name" value="SAM-dependent_MTases_sf"/>
</dbReference>
<name>A0A6A6P6A6_9PEZI</name>
<protein>
    <submittedName>
        <fullName evidence="2">S-adenosyl-L-methionine-dependent methyltransferase</fullName>
    </submittedName>
</protein>
<gene>
    <name evidence="2" type="ORF">BDY21DRAFT_192130</name>
</gene>
<evidence type="ECO:0000313" key="2">
    <source>
        <dbReference type="EMBL" id="KAF2459535.1"/>
    </source>
</evidence>
<keyword evidence="2" id="KW-0808">Transferase</keyword>